<dbReference type="Proteomes" id="UP000789570">
    <property type="component" value="Unassembled WGS sequence"/>
</dbReference>
<dbReference type="EMBL" id="CAJVPQ010002187">
    <property type="protein sequence ID" value="CAG8586867.1"/>
    <property type="molecule type" value="Genomic_DNA"/>
</dbReference>
<feature type="domain" description="F-box" evidence="1">
    <location>
        <begin position="10"/>
        <end position="44"/>
    </location>
</feature>
<dbReference type="InterPro" id="IPR036047">
    <property type="entry name" value="F-box-like_dom_sf"/>
</dbReference>
<proteinExistence type="predicted"/>
<keyword evidence="3" id="KW-1185">Reference proteome</keyword>
<dbReference type="InterPro" id="IPR001810">
    <property type="entry name" value="F-box_dom"/>
</dbReference>
<dbReference type="SUPFAM" id="SSF52047">
    <property type="entry name" value="RNI-like"/>
    <property type="match status" value="1"/>
</dbReference>
<comment type="caution">
    <text evidence="2">The sequence shown here is derived from an EMBL/GenBank/DDBJ whole genome shotgun (WGS) entry which is preliminary data.</text>
</comment>
<dbReference type="Gene3D" id="3.80.10.10">
    <property type="entry name" value="Ribonuclease Inhibitor"/>
    <property type="match status" value="2"/>
</dbReference>
<dbReference type="OrthoDB" id="423607at2759"/>
<reference evidence="2" key="1">
    <citation type="submission" date="2021-06" db="EMBL/GenBank/DDBJ databases">
        <authorList>
            <person name="Kallberg Y."/>
            <person name="Tangrot J."/>
            <person name="Rosling A."/>
        </authorList>
    </citation>
    <scope>NUCLEOTIDE SEQUENCE</scope>
    <source>
        <strain evidence="2">UK204</strain>
    </source>
</reference>
<organism evidence="2 3">
    <name type="scientific">Funneliformis caledonium</name>
    <dbReference type="NCBI Taxonomy" id="1117310"/>
    <lineage>
        <taxon>Eukaryota</taxon>
        <taxon>Fungi</taxon>
        <taxon>Fungi incertae sedis</taxon>
        <taxon>Mucoromycota</taxon>
        <taxon>Glomeromycotina</taxon>
        <taxon>Glomeromycetes</taxon>
        <taxon>Glomerales</taxon>
        <taxon>Glomeraceae</taxon>
        <taxon>Funneliformis</taxon>
    </lineage>
</organism>
<protein>
    <submittedName>
        <fullName evidence="2">13109_t:CDS:1</fullName>
    </submittedName>
</protein>
<gene>
    <name evidence="2" type="ORF">FCALED_LOCUS7883</name>
</gene>
<dbReference type="SUPFAM" id="SSF81383">
    <property type="entry name" value="F-box domain"/>
    <property type="match status" value="1"/>
</dbReference>
<name>A0A9N9G7R0_9GLOM</name>
<dbReference type="AlphaFoldDB" id="A0A9N9G7R0"/>
<sequence>MIYNLTADCLNEIFEFLNEKDLLACLLVMRLWCEIAVRLLWRRPQSFESLLACLPNESRATLIENGVIIPTSRPPLFNYVAFIRNLRISDLSRSINKFDDKNKEVIKEEILKMVMKNTYLKKLCIATNKNQTNFLDYQGREVCLSNLSEFTCCSNISSDMLHELSITCKHLKTLRIKLKESVSDGLEELITSQSNLKYLDLRFSYKESPIQLFPITLTKLRMVGVRVPIPFSMIPKLPNLQELTLAILYESYLEDFKDFQYVSLPQLQILKFENICLKIEYLMKFLENNGKNLEELCLGKDIKIIKDSFYIKIANYCPKLRLLRTVFPEGNLNAMKVIVDHCKNLEDIYILCSNQLDPKATFQWGLKSSLVNRMSSIPLSLTISFGSIMDVQLSQTDLSIIRECKDLGVIKRFVFNNHIM</sequence>
<dbReference type="InterPro" id="IPR032675">
    <property type="entry name" value="LRR_dom_sf"/>
</dbReference>
<evidence type="ECO:0000313" key="3">
    <source>
        <dbReference type="Proteomes" id="UP000789570"/>
    </source>
</evidence>
<evidence type="ECO:0000313" key="2">
    <source>
        <dbReference type="EMBL" id="CAG8586867.1"/>
    </source>
</evidence>
<dbReference type="Pfam" id="PF12937">
    <property type="entry name" value="F-box-like"/>
    <property type="match status" value="1"/>
</dbReference>
<accession>A0A9N9G7R0</accession>
<evidence type="ECO:0000259" key="1">
    <source>
        <dbReference type="Pfam" id="PF12937"/>
    </source>
</evidence>